<gene>
    <name evidence="1" type="ORF">ACFQ3W_24915</name>
</gene>
<dbReference type="EMBL" id="JBHTLM010000033">
    <property type="protein sequence ID" value="MFD1179517.1"/>
    <property type="molecule type" value="Genomic_DNA"/>
</dbReference>
<sequence>MIFSETNQAISKALVVAWGAIETPKHNANVTVKTKAGGTYEFSYTDLEGIFDVLKAVYKENKIAVLQTPKTFFQDGHLMISVETMLLHESGEWVKSEPLSVAASNNMQDLGGQITYMKRYSLSAISGISTEKDDDANGVSGNQVEFKNETKPKKLSEQQVKRLFAIASSHGISVADVKKALMKDYNKTLAEDLTKQEYDELCTRLENAGKEPQHA</sequence>
<reference evidence="2" key="1">
    <citation type="journal article" date="2019" name="Int. J. Syst. Evol. Microbiol.">
        <title>The Global Catalogue of Microorganisms (GCM) 10K type strain sequencing project: providing services to taxonomists for standard genome sequencing and annotation.</title>
        <authorList>
            <consortium name="The Broad Institute Genomics Platform"/>
            <consortium name="The Broad Institute Genome Sequencing Center for Infectious Disease"/>
            <person name="Wu L."/>
            <person name="Ma J."/>
        </authorList>
    </citation>
    <scope>NUCLEOTIDE SEQUENCE [LARGE SCALE GENOMIC DNA]</scope>
    <source>
        <strain evidence="2">CCUG 59189</strain>
    </source>
</reference>
<organism evidence="1 2">
    <name type="scientific">Paenibacillus puldeungensis</name>
    <dbReference type="NCBI Taxonomy" id="696536"/>
    <lineage>
        <taxon>Bacteria</taxon>
        <taxon>Bacillati</taxon>
        <taxon>Bacillota</taxon>
        <taxon>Bacilli</taxon>
        <taxon>Bacillales</taxon>
        <taxon>Paenibacillaceae</taxon>
        <taxon>Paenibacillus</taxon>
    </lineage>
</organism>
<dbReference type="RefSeq" id="WP_379321942.1">
    <property type="nucleotide sequence ID" value="NZ_JBHTLM010000033.1"/>
</dbReference>
<comment type="caution">
    <text evidence="1">The sequence shown here is derived from an EMBL/GenBank/DDBJ whole genome shotgun (WGS) entry which is preliminary data.</text>
</comment>
<accession>A0ABW3S5R3</accession>
<dbReference type="Proteomes" id="UP001597262">
    <property type="component" value="Unassembled WGS sequence"/>
</dbReference>
<protein>
    <submittedName>
        <fullName evidence="1">ERF family protein</fullName>
    </submittedName>
</protein>
<dbReference type="InterPro" id="IPR007499">
    <property type="entry name" value="ERF_bacteria_virus"/>
</dbReference>
<proteinExistence type="predicted"/>
<name>A0ABW3S5R3_9BACL</name>
<evidence type="ECO:0000313" key="2">
    <source>
        <dbReference type="Proteomes" id="UP001597262"/>
    </source>
</evidence>
<dbReference type="Pfam" id="PF04404">
    <property type="entry name" value="ERF"/>
    <property type="match status" value="1"/>
</dbReference>
<keyword evidence="2" id="KW-1185">Reference proteome</keyword>
<evidence type="ECO:0000313" key="1">
    <source>
        <dbReference type="EMBL" id="MFD1179517.1"/>
    </source>
</evidence>